<evidence type="ECO:0000256" key="10">
    <source>
        <dbReference type="ARBA" id="ARBA00025157"/>
    </source>
</evidence>
<dbReference type="SUPFAM" id="SSF52540">
    <property type="entry name" value="P-loop containing nucleoside triphosphate hydrolases"/>
    <property type="match status" value="1"/>
</dbReference>
<evidence type="ECO:0000256" key="9">
    <source>
        <dbReference type="ARBA" id="ARBA00023136"/>
    </source>
</evidence>
<dbReference type="GO" id="GO:0005524">
    <property type="term" value="F:ATP binding"/>
    <property type="evidence" value="ECO:0007669"/>
    <property type="project" value="UniProtKB-KW"/>
</dbReference>
<proteinExistence type="inferred from homology"/>
<dbReference type="RefSeq" id="WP_129237842.1">
    <property type="nucleotide sequence ID" value="NZ_CP035464.1"/>
</dbReference>
<comment type="subcellular location">
    <subcellularLocation>
        <location evidence="1">Cell membrane</location>
        <topology evidence="1">Peripheral membrane protein</topology>
    </subcellularLocation>
</comment>
<keyword evidence="8" id="KW-1278">Translocase</keyword>
<dbReference type="Pfam" id="PF00005">
    <property type="entry name" value="ABC_tran"/>
    <property type="match status" value="1"/>
</dbReference>
<keyword evidence="7 12" id="KW-0067">ATP-binding</keyword>
<dbReference type="Proteomes" id="UP000293589">
    <property type="component" value="Chromosome"/>
</dbReference>
<dbReference type="GO" id="GO:0043190">
    <property type="term" value="C:ATP-binding cassette (ABC) transporter complex"/>
    <property type="evidence" value="ECO:0007669"/>
    <property type="project" value="TreeGrafter"/>
</dbReference>
<evidence type="ECO:0000313" key="12">
    <source>
        <dbReference type="EMBL" id="QAY33349.1"/>
    </source>
</evidence>
<evidence type="ECO:0000256" key="2">
    <source>
        <dbReference type="ARBA" id="ARBA00005417"/>
    </source>
</evidence>
<dbReference type="InterPro" id="IPR015856">
    <property type="entry name" value="ABC_transpr_CbiO/EcfA_su"/>
</dbReference>
<evidence type="ECO:0000256" key="5">
    <source>
        <dbReference type="ARBA" id="ARBA00022737"/>
    </source>
</evidence>
<keyword evidence="6" id="KW-0547">Nucleotide-binding</keyword>
<evidence type="ECO:0000259" key="11">
    <source>
        <dbReference type="PROSITE" id="PS50893"/>
    </source>
</evidence>
<keyword evidence="9" id="KW-0472">Membrane</keyword>
<gene>
    <name evidence="12" type="ORF">ESN35_07980</name>
</gene>
<organism evidence="12 13">
    <name type="scientific">Bifidobacterium pullorum subsp. gallinarum</name>
    <dbReference type="NCBI Taxonomy" id="78344"/>
    <lineage>
        <taxon>Bacteria</taxon>
        <taxon>Bacillati</taxon>
        <taxon>Actinomycetota</taxon>
        <taxon>Actinomycetes</taxon>
        <taxon>Bifidobacteriales</taxon>
        <taxon>Bifidobacteriaceae</taxon>
        <taxon>Bifidobacterium</taxon>
    </lineage>
</organism>
<name>A0A4P6E566_9BIFI</name>
<accession>A0A4P6E566</accession>
<evidence type="ECO:0000256" key="6">
    <source>
        <dbReference type="ARBA" id="ARBA00022741"/>
    </source>
</evidence>
<protein>
    <submittedName>
        <fullName evidence="12">ABC transporter ATP-binding protein</fullName>
    </submittedName>
</protein>
<evidence type="ECO:0000313" key="13">
    <source>
        <dbReference type="Proteomes" id="UP000293589"/>
    </source>
</evidence>
<dbReference type="EMBL" id="CP035464">
    <property type="protein sequence ID" value="QAY33349.1"/>
    <property type="molecule type" value="Genomic_DNA"/>
</dbReference>
<keyword evidence="4" id="KW-1003">Cell membrane</keyword>
<dbReference type="InterPro" id="IPR003593">
    <property type="entry name" value="AAA+_ATPase"/>
</dbReference>
<sequence>MSNSPTPPIDMNHIVIDSNRIAFRYQTAATAQSADTPPVIPAALDDVTLTIPHGEFVVLCGQSGCGKTTFTRLLNGLIPTFHTGDLTGTCSVYGLRSGHSSIEEYAAVVGSVFQNPKTQYFNAFVADELAFPCENAGWEPSAIRERVQEVAASFGITHLLDRSIFRLSGGQKQRIAVAAACMLRPRLLVLDEPTSGLDLKHMRQVGALLRTLADRGKAVLVVTHDEELAAQWCDEVVMIRP</sequence>
<dbReference type="STRING" id="78344.BIGA_1369"/>
<dbReference type="Gene3D" id="3.40.50.300">
    <property type="entry name" value="P-loop containing nucleotide triphosphate hydrolases"/>
    <property type="match status" value="1"/>
</dbReference>
<keyword evidence="5" id="KW-0677">Repeat</keyword>
<dbReference type="GO" id="GO:0042626">
    <property type="term" value="F:ATPase-coupled transmembrane transporter activity"/>
    <property type="evidence" value="ECO:0007669"/>
    <property type="project" value="TreeGrafter"/>
</dbReference>
<dbReference type="AlphaFoldDB" id="A0A4P6E566"/>
<reference evidence="12 13" key="1">
    <citation type="submission" date="2019-01" db="EMBL/GenBank/DDBJ databases">
        <title>Complete genome sequence of Bifidobacterium gallinarum CACC 514.</title>
        <authorList>
            <person name="Jung M."/>
        </authorList>
    </citation>
    <scope>NUCLEOTIDE SEQUENCE [LARGE SCALE GENOMIC DNA]</scope>
    <source>
        <strain evidence="12 13">CACC 514</strain>
    </source>
</reference>
<evidence type="ECO:0000256" key="1">
    <source>
        <dbReference type="ARBA" id="ARBA00004202"/>
    </source>
</evidence>
<evidence type="ECO:0000256" key="8">
    <source>
        <dbReference type="ARBA" id="ARBA00022967"/>
    </source>
</evidence>
<dbReference type="PANTHER" id="PTHR43553:SF23">
    <property type="entry name" value="ABC TRANSPORTER ATP-BINDING COMPONENT"/>
    <property type="match status" value="1"/>
</dbReference>
<dbReference type="PANTHER" id="PTHR43553">
    <property type="entry name" value="HEAVY METAL TRANSPORTER"/>
    <property type="match status" value="1"/>
</dbReference>
<evidence type="ECO:0000256" key="7">
    <source>
        <dbReference type="ARBA" id="ARBA00022840"/>
    </source>
</evidence>
<dbReference type="InterPro" id="IPR050095">
    <property type="entry name" value="ECF_ABC_transporter_ATP-bd"/>
</dbReference>
<dbReference type="CDD" id="cd03225">
    <property type="entry name" value="ABC_cobalt_CbiO_domain1"/>
    <property type="match status" value="1"/>
</dbReference>
<dbReference type="KEGG" id="bgx:ESN35_07980"/>
<dbReference type="SMART" id="SM00382">
    <property type="entry name" value="AAA"/>
    <property type="match status" value="1"/>
</dbReference>
<dbReference type="GO" id="GO:0016887">
    <property type="term" value="F:ATP hydrolysis activity"/>
    <property type="evidence" value="ECO:0007669"/>
    <property type="project" value="InterPro"/>
</dbReference>
<evidence type="ECO:0000256" key="3">
    <source>
        <dbReference type="ARBA" id="ARBA00022448"/>
    </source>
</evidence>
<comment type="function">
    <text evidence="10">Probably part of an ABC transporter complex. Responsible for energy coupling to the transport system.</text>
</comment>
<evidence type="ECO:0000256" key="4">
    <source>
        <dbReference type="ARBA" id="ARBA00022475"/>
    </source>
</evidence>
<dbReference type="InterPro" id="IPR027417">
    <property type="entry name" value="P-loop_NTPase"/>
</dbReference>
<comment type="similarity">
    <text evidence="2">Belongs to the ABC transporter superfamily.</text>
</comment>
<keyword evidence="3" id="KW-0813">Transport</keyword>
<dbReference type="InterPro" id="IPR003439">
    <property type="entry name" value="ABC_transporter-like_ATP-bd"/>
</dbReference>
<feature type="domain" description="ABC transporter" evidence="11">
    <location>
        <begin position="23"/>
        <end position="241"/>
    </location>
</feature>
<dbReference type="PROSITE" id="PS50893">
    <property type="entry name" value="ABC_TRANSPORTER_2"/>
    <property type="match status" value="1"/>
</dbReference>